<evidence type="ECO:0000313" key="9">
    <source>
        <dbReference type="Proteomes" id="UP000231990"/>
    </source>
</evidence>
<sequence>MEWVHAGLISVIQFGAGISFLYAILEMSRQSAANRSMVAIAVFTGTILLRYSWYLNESLLRIPYLFIYLYTTIVLVGPLVFVFVQKRLQNPDEESASGKFERRYWIHFVPCILFFIGESLFFIQEQDQLRDLIQRDSIEFRLDWLHLAALIASIHVSVYSLACLYLYHKVSKKYEIYEIKLIWVVLLLPVFSNALIGPAFFMKSRLLFEIGASCIAIIVLLMFVVRERHPGLLSELSAVIQSVKYQNTPLLPSDVEAANSKLKNIMEQQAFYRDSELRLIDLAAGLGLSVHQTSRYLNEVHQMTFYELVNYYRIKEACDLLIYDPKKTVLEIGYEVGFNSKSTFNSQFVKATGMSPAIYRKNRISEKESDSFS</sequence>
<feature type="domain" description="HTH araC/xylS-type" evidence="5">
    <location>
        <begin position="260"/>
        <end position="362"/>
    </location>
</feature>
<dbReference type="SUPFAM" id="SSF46689">
    <property type="entry name" value="Homeodomain-like"/>
    <property type="match status" value="1"/>
</dbReference>
<feature type="transmembrane region" description="Helical" evidence="4">
    <location>
        <begin position="65"/>
        <end position="84"/>
    </location>
</feature>
<dbReference type="PANTHER" id="PTHR43280">
    <property type="entry name" value="ARAC-FAMILY TRANSCRIPTIONAL REGULATOR"/>
    <property type="match status" value="1"/>
</dbReference>
<evidence type="ECO:0000256" key="3">
    <source>
        <dbReference type="ARBA" id="ARBA00023163"/>
    </source>
</evidence>
<evidence type="ECO:0000256" key="4">
    <source>
        <dbReference type="SAM" id="Phobius"/>
    </source>
</evidence>
<dbReference type="GO" id="GO:0003700">
    <property type="term" value="F:DNA-binding transcription factor activity"/>
    <property type="evidence" value="ECO:0007669"/>
    <property type="project" value="InterPro"/>
</dbReference>
<name>A0A2M9ZQC8_9LEPT</name>
<feature type="transmembrane region" description="Helical" evidence="4">
    <location>
        <begin position="179"/>
        <end position="200"/>
    </location>
</feature>
<dbReference type="InterPro" id="IPR018060">
    <property type="entry name" value="HTH_AraC"/>
</dbReference>
<evidence type="ECO:0000259" key="5">
    <source>
        <dbReference type="PROSITE" id="PS01124"/>
    </source>
</evidence>
<dbReference type="EMBL" id="NPDY01000003">
    <property type="protein sequence ID" value="PJZ70436.1"/>
    <property type="molecule type" value="Genomic_DNA"/>
</dbReference>
<protein>
    <submittedName>
        <fullName evidence="7">AraC family transcriptional regulator</fullName>
    </submittedName>
</protein>
<dbReference type="Proteomes" id="UP000231990">
    <property type="component" value="Unassembled WGS sequence"/>
</dbReference>
<keyword evidence="4" id="KW-1133">Transmembrane helix</keyword>
<dbReference type="EMBL" id="NPDZ01000002">
    <property type="protein sequence ID" value="PJZ74272.1"/>
    <property type="molecule type" value="Genomic_DNA"/>
</dbReference>
<evidence type="ECO:0000256" key="1">
    <source>
        <dbReference type="ARBA" id="ARBA00023015"/>
    </source>
</evidence>
<evidence type="ECO:0000313" key="6">
    <source>
        <dbReference type="EMBL" id="PJZ70436.1"/>
    </source>
</evidence>
<feature type="transmembrane region" description="Helical" evidence="4">
    <location>
        <begin position="6"/>
        <end position="25"/>
    </location>
</feature>
<comment type="caution">
    <text evidence="7">The sequence shown here is derived from an EMBL/GenBank/DDBJ whole genome shotgun (WGS) entry which is preliminary data.</text>
</comment>
<dbReference type="InterPro" id="IPR018062">
    <property type="entry name" value="HTH_AraC-typ_CS"/>
</dbReference>
<keyword evidence="3" id="KW-0804">Transcription</keyword>
<keyword evidence="2" id="KW-0238">DNA-binding</keyword>
<proteinExistence type="predicted"/>
<dbReference type="SMART" id="SM00342">
    <property type="entry name" value="HTH_ARAC"/>
    <property type="match status" value="1"/>
</dbReference>
<dbReference type="OrthoDB" id="340731at2"/>
<dbReference type="PANTHER" id="PTHR43280:SF29">
    <property type="entry name" value="ARAC-FAMILY TRANSCRIPTIONAL REGULATOR"/>
    <property type="match status" value="1"/>
</dbReference>
<gene>
    <name evidence="6" type="ORF">CH360_05435</name>
    <name evidence="7" type="ORF">CH373_05015</name>
</gene>
<dbReference type="GO" id="GO:0043565">
    <property type="term" value="F:sequence-specific DNA binding"/>
    <property type="evidence" value="ECO:0007669"/>
    <property type="project" value="InterPro"/>
</dbReference>
<dbReference type="AlphaFoldDB" id="A0A2M9ZQC8"/>
<evidence type="ECO:0000256" key="2">
    <source>
        <dbReference type="ARBA" id="ARBA00023125"/>
    </source>
</evidence>
<dbReference type="Gene3D" id="1.10.10.60">
    <property type="entry name" value="Homeodomain-like"/>
    <property type="match status" value="1"/>
</dbReference>
<dbReference type="PROSITE" id="PS00041">
    <property type="entry name" value="HTH_ARAC_FAMILY_1"/>
    <property type="match status" value="1"/>
</dbReference>
<keyword evidence="4" id="KW-0472">Membrane</keyword>
<dbReference type="PROSITE" id="PS01124">
    <property type="entry name" value="HTH_ARAC_FAMILY_2"/>
    <property type="match status" value="1"/>
</dbReference>
<keyword evidence="1" id="KW-0805">Transcription regulation</keyword>
<feature type="transmembrane region" description="Helical" evidence="4">
    <location>
        <begin position="206"/>
        <end position="225"/>
    </location>
</feature>
<dbReference type="InterPro" id="IPR009057">
    <property type="entry name" value="Homeodomain-like_sf"/>
</dbReference>
<organism evidence="7 9">
    <name type="scientific">Leptospira perolatii</name>
    <dbReference type="NCBI Taxonomy" id="2023191"/>
    <lineage>
        <taxon>Bacteria</taxon>
        <taxon>Pseudomonadati</taxon>
        <taxon>Spirochaetota</taxon>
        <taxon>Spirochaetia</taxon>
        <taxon>Leptospirales</taxon>
        <taxon>Leptospiraceae</taxon>
        <taxon>Leptospira</taxon>
    </lineage>
</organism>
<evidence type="ECO:0000313" key="8">
    <source>
        <dbReference type="Proteomes" id="UP000231962"/>
    </source>
</evidence>
<keyword evidence="4" id="KW-0812">Transmembrane</keyword>
<evidence type="ECO:0000313" key="7">
    <source>
        <dbReference type="EMBL" id="PJZ74272.1"/>
    </source>
</evidence>
<feature type="transmembrane region" description="Helical" evidence="4">
    <location>
        <begin position="37"/>
        <end position="53"/>
    </location>
</feature>
<dbReference type="RefSeq" id="WP_100713005.1">
    <property type="nucleotide sequence ID" value="NZ_NPDY01000003.1"/>
</dbReference>
<reference evidence="8 9" key="1">
    <citation type="submission" date="2017-07" db="EMBL/GenBank/DDBJ databases">
        <title>Leptospira spp. isolated from tropical soils.</title>
        <authorList>
            <person name="Thibeaux R."/>
            <person name="Iraola G."/>
            <person name="Ferres I."/>
            <person name="Bierque E."/>
            <person name="Girault D."/>
            <person name="Soupe-Gilbert M.-E."/>
            <person name="Picardeau M."/>
            <person name="Goarant C."/>
        </authorList>
    </citation>
    <scope>NUCLEOTIDE SEQUENCE [LARGE SCALE GENOMIC DNA]</scope>
    <source>
        <strain evidence="7 9">FH1-B-B1</strain>
        <strain evidence="6 8">FH1-B-C1</strain>
    </source>
</reference>
<accession>A0A2M9ZQC8</accession>
<dbReference type="Pfam" id="PF12833">
    <property type="entry name" value="HTH_18"/>
    <property type="match status" value="1"/>
</dbReference>
<dbReference type="Proteomes" id="UP000231962">
    <property type="component" value="Unassembled WGS sequence"/>
</dbReference>
<feature type="transmembrane region" description="Helical" evidence="4">
    <location>
        <begin position="104"/>
        <end position="124"/>
    </location>
</feature>
<keyword evidence="8" id="KW-1185">Reference proteome</keyword>
<feature type="transmembrane region" description="Helical" evidence="4">
    <location>
        <begin position="144"/>
        <end position="167"/>
    </location>
</feature>